<dbReference type="AlphaFoldDB" id="A0AAQ4EY87"/>
<accession>A0AAQ4EY87</accession>
<feature type="region of interest" description="Disordered" evidence="1">
    <location>
        <begin position="1"/>
        <end position="62"/>
    </location>
</feature>
<dbReference type="Proteomes" id="UP001321473">
    <property type="component" value="Unassembled WGS sequence"/>
</dbReference>
<dbReference type="EMBL" id="JARKHS020009668">
    <property type="protein sequence ID" value="KAK8779575.1"/>
    <property type="molecule type" value="Genomic_DNA"/>
</dbReference>
<evidence type="ECO:0000256" key="1">
    <source>
        <dbReference type="SAM" id="MobiDB-lite"/>
    </source>
</evidence>
<feature type="compositionally biased region" description="Polar residues" evidence="1">
    <location>
        <begin position="166"/>
        <end position="175"/>
    </location>
</feature>
<comment type="caution">
    <text evidence="2">The sequence shown here is derived from an EMBL/GenBank/DDBJ whole genome shotgun (WGS) entry which is preliminary data.</text>
</comment>
<feature type="compositionally biased region" description="Low complexity" evidence="1">
    <location>
        <begin position="18"/>
        <end position="28"/>
    </location>
</feature>
<proteinExistence type="predicted"/>
<feature type="compositionally biased region" description="Low complexity" evidence="1">
    <location>
        <begin position="84"/>
        <end position="94"/>
    </location>
</feature>
<sequence length="175" mass="18530">MSNRSMKNATKKTPSKRSISAAGEALGGESEGEVELRPDDAVRRGSDGSGGTNGKRLSQGTGLFAPYVDVKADLMEASIRDVTSSYQSSSASKHSAARGQKEWRPNGSKGADAASSLSEGSNEEDTPLHATPRVLTITPPSPMASSADVLVDEEDEPKKKSFLKRVSSQLRYEGE</sequence>
<evidence type="ECO:0000313" key="2">
    <source>
        <dbReference type="EMBL" id="KAK8779575.1"/>
    </source>
</evidence>
<feature type="region of interest" description="Disordered" evidence="1">
    <location>
        <begin position="81"/>
        <end position="175"/>
    </location>
</feature>
<feature type="compositionally biased region" description="Basic and acidic residues" evidence="1">
    <location>
        <begin position="34"/>
        <end position="46"/>
    </location>
</feature>
<gene>
    <name evidence="2" type="ORF">V5799_019083</name>
</gene>
<protein>
    <submittedName>
        <fullName evidence="2">Uncharacterized protein</fullName>
    </submittedName>
</protein>
<keyword evidence="3" id="KW-1185">Reference proteome</keyword>
<name>A0AAQ4EY87_AMBAM</name>
<organism evidence="2 3">
    <name type="scientific">Amblyomma americanum</name>
    <name type="common">Lone star tick</name>
    <dbReference type="NCBI Taxonomy" id="6943"/>
    <lineage>
        <taxon>Eukaryota</taxon>
        <taxon>Metazoa</taxon>
        <taxon>Ecdysozoa</taxon>
        <taxon>Arthropoda</taxon>
        <taxon>Chelicerata</taxon>
        <taxon>Arachnida</taxon>
        <taxon>Acari</taxon>
        <taxon>Parasitiformes</taxon>
        <taxon>Ixodida</taxon>
        <taxon>Ixodoidea</taxon>
        <taxon>Ixodidae</taxon>
        <taxon>Amblyomminae</taxon>
        <taxon>Amblyomma</taxon>
    </lineage>
</organism>
<evidence type="ECO:0000313" key="3">
    <source>
        <dbReference type="Proteomes" id="UP001321473"/>
    </source>
</evidence>
<reference evidence="2 3" key="1">
    <citation type="journal article" date="2023" name="Arcadia Sci">
        <title>De novo assembly of a long-read Amblyomma americanum tick genome.</title>
        <authorList>
            <person name="Chou S."/>
            <person name="Poskanzer K.E."/>
            <person name="Rollins M."/>
            <person name="Thuy-Boun P.S."/>
        </authorList>
    </citation>
    <scope>NUCLEOTIDE SEQUENCE [LARGE SCALE GENOMIC DNA]</scope>
    <source>
        <strain evidence="2">F_SG_1</strain>
        <tissue evidence="2">Salivary glands</tissue>
    </source>
</reference>